<dbReference type="InterPro" id="IPR001857">
    <property type="entry name" value="Ribosomal_bL19"/>
</dbReference>
<evidence type="ECO:0000256" key="1">
    <source>
        <dbReference type="ARBA" id="ARBA00005781"/>
    </source>
</evidence>
<dbReference type="PANTHER" id="PTHR15680">
    <property type="entry name" value="RIBOSOMAL PROTEIN L19"/>
    <property type="match status" value="1"/>
</dbReference>
<comment type="similarity">
    <text evidence="1">Belongs to the bacterial ribosomal protein bL19 family.</text>
</comment>
<evidence type="ECO:0000256" key="3">
    <source>
        <dbReference type="ARBA" id="ARBA00023274"/>
    </source>
</evidence>
<organism evidence="4">
    <name type="scientific">marine metagenome</name>
    <dbReference type="NCBI Taxonomy" id="408172"/>
    <lineage>
        <taxon>unclassified sequences</taxon>
        <taxon>metagenomes</taxon>
        <taxon>ecological metagenomes</taxon>
    </lineage>
</organism>
<dbReference type="PRINTS" id="PR00061">
    <property type="entry name" value="RIBOSOMALL19"/>
</dbReference>
<keyword evidence="3" id="KW-0687">Ribonucleoprotein</keyword>
<dbReference type="Pfam" id="PF01245">
    <property type="entry name" value="Ribosomal_L19"/>
    <property type="match status" value="1"/>
</dbReference>
<dbReference type="PANTHER" id="PTHR15680:SF9">
    <property type="entry name" value="LARGE RIBOSOMAL SUBUNIT PROTEIN BL19M"/>
    <property type="match status" value="1"/>
</dbReference>
<dbReference type="EMBL" id="UINC01166271">
    <property type="protein sequence ID" value="SVD68127.1"/>
    <property type="molecule type" value="Genomic_DNA"/>
</dbReference>
<dbReference type="NCBIfam" id="TIGR01024">
    <property type="entry name" value="rplS_bact"/>
    <property type="match status" value="1"/>
</dbReference>
<protein>
    <recommendedName>
        <fullName evidence="5">KOW domain-containing protein</fullName>
    </recommendedName>
</protein>
<dbReference type="Gene3D" id="2.30.30.790">
    <property type="match status" value="1"/>
</dbReference>
<name>A0A382XAC7_9ZZZZ</name>
<evidence type="ECO:0000313" key="4">
    <source>
        <dbReference type="EMBL" id="SVD68127.1"/>
    </source>
</evidence>
<dbReference type="InterPro" id="IPR018257">
    <property type="entry name" value="Ribosomal_bL19_CS"/>
</dbReference>
<dbReference type="GO" id="GO:0022625">
    <property type="term" value="C:cytosolic large ribosomal subunit"/>
    <property type="evidence" value="ECO:0007669"/>
    <property type="project" value="TreeGrafter"/>
</dbReference>
<gene>
    <name evidence="4" type="ORF">METZ01_LOCUS420981</name>
</gene>
<dbReference type="PROSITE" id="PS01015">
    <property type="entry name" value="RIBOSOMAL_L19"/>
    <property type="match status" value="1"/>
</dbReference>
<sequence>MSNVINEIEARHKREEALGAFQVGDTVDVHVQIREGEKERTQIFTGTVIKIQGGNSIRATFTVRRIVAGEGVERTFPFRSPIILTVEVRRKGKARRSKLLYLRDRIGK</sequence>
<dbReference type="GO" id="GO:0006412">
    <property type="term" value="P:translation"/>
    <property type="evidence" value="ECO:0007669"/>
    <property type="project" value="InterPro"/>
</dbReference>
<dbReference type="GO" id="GO:0003735">
    <property type="term" value="F:structural constituent of ribosome"/>
    <property type="evidence" value="ECO:0007669"/>
    <property type="project" value="InterPro"/>
</dbReference>
<evidence type="ECO:0008006" key="5">
    <source>
        <dbReference type="Google" id="ProtNLM"/>
    </source>
</evidence>
<dbReference type="InterPro" id="IPR038657">
    <property type="entry name" value="Ribosomal_bL19_sf"/>
</dbReference>
<accession>A0A382XAC7</accession>
<evidence type="ECO:0000256" key="2">
    <source>
        <dbReference type="ARBA" id="ARBA00022980"/>
    </source>
</evidence>
<feature type="non-terminal residue" evidence="4">
    <location>
        <position position="108"/>
    </location>
</feature>
<dbReference type="PIRSF" id="PIRSF002191">
    <property type="entry name" value="Ribosomal_L19"/>
    <property type="match status" value="1"/>
</dbReference>
<dbReference type="AlphaFoldDB" id="A0A382XAC7"/>
<keyword evidence="2" id="KW-0689">Ribosomal protein</keyword>
<dbReference type="InterPro" id="IPR008991">
    <property type="entry name" value="Translation_prot_SH3-like_sf"/>
</dbReference>
<dbReference type="SUPFAM" id="SSF50104">
    <property type="entry name" value="Translation proteins SH3-like domain"/>
    <property type="match status" value="1"/>
</dbReference>
<proteinExistence type="inferred from homology"/>
<reference evidence="4" key="1">
    <citation type="submission" date="2018-05" db="EMBL/GenBank/DDBJ databases">
        <authorList>
            <person name="Lanie J.A."/>
            <person name="Ng W.-L."/>
            <person name="Kazmierczak K.M."/>
            <person name="Andrzejewski T.M."/>
            <person name="Davidsen T.M."/>
            <person name="Wayne K.J."/>
            <person name="Tettelin H."/>
            <person name="Glass J.I."/>
            <person name="Rusch D."/>
            <person name="Podicherti R."/>
            <person name="Tsui H.-C.T."/>
            <person name="Winkler M.E."/>
        </authorList>
    </citation>
    <scope>NUCLEOTIDE SEQUENCE</scope>
</reference>